<evidence type="ECO:0000256" key="20">
    <source>
        <dbReference type="ARBA" id="ARBA00023288"/>
    </source>
</evidence>
<proteinExistence type="inferred from homology"/>
<keyword evidence="10" id="KW-0256">Endoplasmic reticulum</keyword>
<dbReference type="InterPro" id="IPR031778">
    <property type="entry name" value="Sortilin_N"/>
</dbReference>
<feature type="transmembrane region" description="Helical" evidence="27">
    <location>
        <begin position="664"/>
        <end position="685"/>
    </location>
</feature>
<gene>
    <name evidence="29" type="primary">SORT1</name>
    <name evidence="29" type="synonym">sort1b</name>
</gene>
<dbReference type="GO" id="GO:0031965">
    <property type="term" value="C:nuclear membrane"/>
    <property type="evidence" value="ECO:0007669"/>
    <property type="project" value="UniProtKB-SubCell"/>
</dbReference>
<keyword evidence="15" id="KW-1015">Disulfide bond</keyword>
<evidence type="ECO:0000256" key="13">
    <source>
        <dbReference type="ARBA" id="ARBA00023136"/>
    </source>
</evidence>
<evidence type="ECO:0000256" key="25">
    <source>
        <dbReference type="ARBA" id="ARBA00068731"/>
    </source>
</evidence>
<dbReference type="AlphaFoldDB" id="A0A667WU54"/>
<evidence type="ECO:0000256" key="12">
    <source>
        <dbReference type="ARBA" id="ARBA00023034"/>
    </source>
</evidence>
<evidence type="ECO:0000256" key="23">
    <source>
        <dbReference type="ARBA" id="ARBA00060431"/>
    </source>
</evidence>
<comment type="subcellular location">
    <subcellularLocation>
        <location evidence="21">Cell membrane</location>
        <topology evidence="21">Single-pass type I membrane protein</topology>
        <orientation evidence="21">Extracellular side</orientation>
    </subcellularLocation>
    <subcellularLocation>
        <location evidence="1">Endoplasmic reticulum membrane</location>
        <topology evidence="1">Single-pass type I membrane protein</topology>
    </subcellularLocation>
    <subcellularLocation>
        <location evidence="3">Endosome membrane</location>
        <topology evidence="3">Single-pass type I membrane protein</topology>
    </subcellularLocation>
    <subcellularLocation>
        <location evidence="23">Golgi apparatus</location>
        <location evidence="23">Golgi stack membrane</location>
        <topology evidence="23">Single-pass type I membrane protein</topology>
    </subcellularLocation>
    <subcellularLocation>
        <location evidence="2">Lysosome membrane</location>
        <topology evidence="2">Single-pass type I membrane protein</topology>
    </subcellularLocation>
    <subcellularLocation>
        <location evidence="22">Nucleus membrane</location>
        <topology evidence="22">Single-pass type I membrane protein</topology>
    </subcellularLocation>
</comment>
<evidence type="ECO:0000256" key="24">
    <source>
        <dbReference type="ARBA" id="ARBA00061605"/>
    </source>
</evidence>
<dbReference type="SMART" id="SM00602">
    <property type="entry name" value="VPS10"/>
    <property type="match status" value="1"/>
</dbReference>
<dbReference type="GO" id="GO:0005829">
    <property type="term" value="C:cytosol"/>
    <property type="evidence" value="ECO:0007669"/>
    <property type="project" value="GOC"/>
</dbReference>
<keyword evidence="14" id="KW-0564">Palmitate</keyword>
<evidence type="ECO:0000256" key="6">
    <source>
        <dbReference type="ARBA" id="ARBA00022692"/>
    </source>
</evidence>
<keyword evidence="20" id="KW-0449">Lipoprotein</keyword>
<dbReference type="Pfam" id="PF15902">
    <property type="entry name" value="Sortilin-Vps10"/>
    <property type="match status" value="1"/>
</dbReference>
<evidence type="ECO:0000256" key="1">
    <source>
        <dbReference type="ARBA" id="ARBA00004115"/>
    </source>
</evidence>
<evidence type="ECO:0000256" key="10">
    <source>
        <dbReference type="ARBA" id="ARBA00022824"/>
    </source>
</evidence>
<evidence type="ECO:0000256" key="11">
    <source>
        <dbReference type="ARBA" id="ARBA00022989"/>
    </source>
</evidence>
<dbReference type="GO" id="GO:0005886">
    <property type="term" value="C:plasma membrane"/>
    <property type="evidence" value="ECO:0007669"/>
    <property type="project" value="UniProtKB-SubCell"/>
</dbReference>
<evidence type="ECO:0000256" key="19">
    <source>
        <dbReference type="ARBA" id="ARBA00023242"/>
    </source>
</evidence>
<keyword evidence="7" id="KW-0732">Signal</keyword>
<dbReference type="GO" id="GO:0006897">
    <property type="term" value="P:endocytosis"/>
    <property type="evidence" value="ECO:0007669"/>
    <property type="project" value="TreeGrafter"/>
</dbReference>
<dbReference type="InterPro" id="IPR031777">
    <property type="entry name" value="Sortilin_C"/>
</dbReference>
<reference evidence="29" key="2">
    <citation type="submission" date="2025-08" db="UniProtKB">
        <authorList>
            <consortium name="Ensembl"/>
        </authorList>
    </citation>
    <scope>IDENTIFICATION</scope>
</reference>
<evidence type="ECO:0000256" key="8">
    <source>
        <dbReference type="ARBA" id="ARBA00022737"/>
    </source>
</evidence>
<comment type="similarity">
    <text evidence="24">Belongs to the VPS10-related sortilin family. SORT1 subfamily.</text>
</comment>
<organism evidence="29 30">
    <name type="scientific">Myripristis murdjan</name>
    <name type="common">pinecone soldierfish</name>
    <dbReference type="NCBI Taxonomy" id="586833"/>
    <lineage>
        <taxon>Eukaryota</taxon>
        <taxon>Metazoa</taxon>
        <taxon>Chordata</taxon>
        <taxon>Craniata</taxon>
        <taxon>Vertebrata</taxon>
        <taxon>Euteleostomi</taxon>
        <taxon>Actinopterygii</taxon>
        <taxon>Neopterygii</taxon>
        <taxon>Teleostei</taxon>
        <taxon>Neoteleostei</taxon>
        <taxon>Acanthomorphata</taxon>
        <taxon>Holocentriformes</taxon>
        <taxon>Holocentridae</taxon>
        <taxon>Myripristis</taxon>
    </lineage>
</organism>
<keyword evidence="5" id="KW-1003">Cell membrane</keyword>
<dbReference type="InterPro" id="IPR050310">
    <property type="entry name" value="VPS10-sortilin"/>
</dbReference>
<protein>
    <recommendedName>
        <fullName evidence="25">Sortilin</fullName>
    </recommendedName>
</protein>
<dbReference type="GO" id="GO:0005789">
    <property type="term" value="C:endoplasmic reticulum membrane"/>
    <property type="evidence" value="ECO:0007669"/>
    <property type="project" value="UniProtKB-SubCell"/>
</dbReference>
<dbReference type="GO" id="GO:0016050">
    <property type="term" value="P:vesicle organization"/>
    <property type="evidence" value="ECO:0007669"/>
    <property type="project" value="TreeGrafter"/>
</dbReference>
<evidence type="ECO:0000256" key="3">
    <source>
        <dbReference type="ARBA" id="ARBA00004530"/>
    </source>
</evidence>
<dbReference type="PANTHER" id="PTHR12106">
    <property type="entry name" value="SORTILIN RELATED"/>
    <property type="match status" value="1"/>
</dbReference>
<keyword evidence="16" id="KW-0675">Receptor</keyword>
<dbReference type="Gene3D" id="2.130.10.10">
    <property type="entry name" value="YVTN repeat-like/Quinoprotein amine dehydrogenase"/>
    <property type="match status" value="1"/>
</dbReference>
<dbReference type="GO" id="GO:0006895">
    <property type="term" value="P:Golgi to endosome transport"/>
    <property type="evidence" value="ECO:0007669"/>
    <property type="project" value="TreeGrafter"/>
</dbReference>
<keyword evidence="17" id="KW-0325">Glycoprotein</keyword>
<keyword evidence="9" id="KW-0967">Endosome</keyword>
<dbReference type="Ensembl" id="ENSMMDT00005000517.1">
    <property type="protein sequence ID" value="ENSMMDP00005000506.1"/>
    <property type="gene ID" value="ENSMMDG00005000219.1"/>
</dbReference>
<reference evidence="29" key="1">
    <citation type="submission" date="2019-06" db="EMBL/GenBank/DDBJ databases">
        <authorList>
            <consortium name="Wellcome Sanger Institute Data Sharing"/>
        </authorList>
    </citation>
    <scope>NUCLEOTIDE SEQUENCE [LARGE SCALE GENOMIC DNA]</scope>
</reference>
<evidence type="ECO:0000313" key="29">
    <source>
        <dbReference type="Ensembl" id="ENSMMDP00005000506.1"/>
    </source>
</evidence>
<feature type="transmembrane region" description="Helical" evidence="27">
    <location>
        <begin position="34"/>
        <end position="55"/>
    </location>
</feature>
<keyword evidence="8" id="KW-0677">Repeat</keyword>
<dbReference type="Proteomes" id="UP000472263">
    <property type="component" value="Chromosome 7"/>
</dbReference>
<feature type="region of interest" description="Disordered" evidence="26">
    <location>
        <begin position="712"/>
        <end position="733"/>
    </location>
</feature>
<feature type="transmembrane region" description="Helical" evidence="27">
    <location>
        <begin position="172"/>
        <end position="192"/>
    </location>
</feature>
<evidence type="ECO:0000256" key="18">
    <source>
        <dbReference type="ARBA" id="ARBA00023228"/>
    </source>
</evidence>
<dbReference type="InterPro" id="IPR006581">
    <property type="entry name" value="VPS10"/>
</dbReference>
<dbReference type="GO" id="GO:0005765">
    <property type="term" value="C:lysosomal membrane"/>
    <property type="evidence" value="ECO:0007669"/>
    <property type="project" value="UniProtKB-SubCell"/>
</dbReference>
<evidence type="ECO:0000256" key="5">
    <source>
        <dbReference type="ARBA" id="ARBA00022475"/>
    </source>
</evidence>
<evidence type="ECO:0000256" key="15">
    <source>
        <dbReference type="ARBA" id="ARBA00023157"/>
    </source>
</evidence>
<dbReference type="Pfam" id="PF15901">
    <property type="entry name" value="Sortilin_C"/>
    <property type="match status" value="1"/>
</dbReference>
<evidence type="ECO:0000256" key="26">
    <source>
        <dbReference type="SAM" id="MobiDB-lite"/>
    </source>
</evidence>
<reference evidence="29" key="3">
    <citation type="submission" date="2025-09" db="UniProtKB">
        <authorList>
            <consortium name="Ensembl"/>
        </authorList>
    </citation>
    <scope>IDENTIFICATION</scope>
</reference>
<keyword evidence="19" id="KW-0539">Nucleus</keyword>
<dbReference type="Gene3D" id="3.30.60.270">
    <property type="match status" value="1"/>
</dbReference>
<feature type="transmembrane region" description="Helical" evidence="27">
    <location>
        <begin position="12"/>
        <end position="28"/>
    </location>
</feature>
<dbReference type="GeneTree" id="ENSGT01030000234563"/>
<dbReference type="GO" id="GO:0010008">
    <property type="term" value="C:endosome membrane"/>
    <property type="evidence" value="ECO:0007669"/>
    <property type="project" value="UniProtKB-SubCell"/>
</dbReference>
<evidence type="ECO:0000256" key="2">
    <source>
        <dbReference type="ARBA" id="ARBA00004352"/>
    </source>
</evidence>
<keyword evidence="18" id="KW-0458">Lysosome</keyword>
<keyword evidence="11 27" id="KW-1133">Transmembrane helix</keyword>
<keyword evidence="30" id="KW-1185">Reference proteome</keyword>
<keyword evidence="13 27" id="KW-0472">Membrane</keyword>
<dbReference type="SUPFAM" id="SSF110296">
    <property type="entry name" value="Oligoxyloglucan reducing end-specific cellobiohydrolase"/>
    <property type="match status" value="1"/>
</dbReference>
<dbReference type="PANTHER" id="PTHR12106:SF44">
    <property type="entry name" value="SORTILIN 1B"/>
    <property type="match status" value="1"/>
</dbReference>
<evidence type="ECO:0000313" key="30">
    <source>
        <dbReference type="Proteomes" id="UP000472263"/>
    </source>
</evidence>
<keyword evidence="4" id="KW-0813">Transport</keyword>
<keyword evidence="12" id="KW-0333">Golgi apparatus</keyword>
<accession>A0A667WU54</accession>
<evidence type="ECO:0000256" key="9">
    <source>
        <dbReference type="ARBA" id="ARBA00022753"/>
    </source>
</evidence>
<evidence type="ECO:0000256" key="22">
    <source>
        <dbReference type="ARBA" id="ARBA00046292"/>
    </source>
</evidence>
<dbReference type="GO" id="GO:0032580">
    <property type="term" value="C:Golgi cisterna membrane"/>
    <property type="evidence" value="ECO:0007669"/>
    <property type="project" value="UniProtKB-SubCell"/>
</dbReference>
<sequence>RVTRWSICTEHISLVMLLCWFMVSFTFINDPSPLSLVFLQVILALTTFQVPFFIVRLGQSKLYRSENYGKSFQDVTNLINNTFIRTEFGIAIGPENSGKVILTAEVSGSRGSRIFVSDDFGNSFTHQDLPFVPQMQIMYNPSDSNVLLVISNDHELWLSENFGGNWRKIHDMVCLVKCIFISSISFFFLFPADRGMLTLRRTTDYGKTIKTVASKIYSFGLGGRFLFASVMTGKGTMRMIHVSVDQGEVWNMAQLPPVGHEQFYSILAANDDMVFMHVDEPGDTGFGTIYVSDDRGTVYSKSLERHLYTTTGGETDFTNVTSLRGVFITSVLAEDSSVQSVVSFDQGGEWVPLQKPANSKCDATAKDPDECSLHIHAAYSTAMKLNIPMLPLSEPNAVGLILAHGSVGDAISVMRPDVYVSDDGGYTWLKALIGPHHYAILDSGGLLVAVEHSTIQPVNQIKFSTDEGQCWAVYNFTQDPIYFTGLASEPGARSMNVSIWGYRDSIISQSWVSVTIDFRELLTRDCVDSDYVQWLAHSDDISDPNDGCMLGYKERFLRLRKDSVCWNGRDYQVNTQPTPCLCTLDDFLCDFGYYRKENSSECVEQPDLKGQVLEFCLHGKEEQLQTSGYRKIPGDKCEGGTTPERKEIDLSKRCTKIQSSSRTVPVIITVIIVMLLSIVAGVIFVKKYVCGGRFLVHRYSVLQQHAEANGIEGVDDPLETNHTQNGKREFHDDSDEVQWKHSSFIHRLRE</sequence>
<evidence type="ECO:0000256" key="21">
    <source>
        <dbReference type="ARBA" id="ARBA00037814"/>
    </source>
</evidence>
<evidence type="ECO:0000256" key="17">
    <source>
        <dbReference type="ARBA" id="ARBA00023180"/>
    </source>
</evidence>
<evidence type="ECO:0000256" key="14">
    <source>
        <dbReference type="ARBA" id="ARBA00023139"/>
    </source>
</evidence>
<evidence type="ECO:0000256" key="27">
    <source>
        <dbReference type="SAM" id="Phobius"/>
    </source>
</evidence>
<dbReference type="InterPro" id="IPR015943">
    <property type="entry name" value="WD40/YVTN_repeat-like_dom_sf"/>
</dbReference>
<evidence type="ECO:0000259" key="28">
    <source>
        <dbReference type="SMART" id="SM00602"/>
    </source>
</evidence>
<feature type="domain" description="VPS10" evidence="28">
    <location>
        <begin position="51"/>
        <end position="659"/>
    </location>
</feature>
<evidence type="ECO:0000256" key="7">
    <source>
        <dbReference type="ARBA" id="ARBA00022729"/>
    </source>
</evidence>
<evidence type="ECO:0000256" key="16">
    <source>
        <dbReference type="ARBA" id="ARBA00023170"/>
    </source>
</evidence>
<dbReference type="FunFam" id="2.130.10.10:FF:000802">
    <property type="entry name" value="Sortilin"/>
    <property type="match status" value="1"/>
</dbReference>
<evidence type="ECO:0000256" key="4">
    <source>
        <dbReference type="ARBA" id="ARBA00022448"/>
    </source>
</evidence>
<keyword evidence="6 27" id="KW-0812">Transmembrane</keyword>
<dbReference type="FunFam" id="3.30.60.270:FF:000004">
    <property type="entry name" value="Sortilin"/>
    <property type="match status" value="1"/>
</dbReference>
<name>A0A667WU54_9TELE</name>
<dbReference type="Gene3D" id="2.10.70.80">
    <property type="match status" value="1"/>
</dbReference>